<evidence type="ECO:0000313" key="1">
    <source>
        <dbReference type="EMBL" id="SHE54697.1"/>
    </source>
</evidence>
<dbReference type="OrthoDB" id="6388170at2"/>
<reference evidence="1 2" key="1">
    <citation type="submission" date="2016-11" db="EMBL/GenBank/DDBJ databases">
        <authorList>
            <person name="Varghese N."/>
            <person name="Submissions S."/>
        </authorList>
    </citation>
    <scope>NUCLEOTIDE SEQUENCE [LARGE SCALE GENOMIC DNA]</scope>
    <source>
        <strain evidence="1 2">DSM 29341</strain>
    </source>
</reference>
<evidence type="ECO:0000313" key="2">
    <source>
        <dbReference type="Proteomes" id="UP000325134"/>
    </source>
</evidence>
<dbReference type="EMBL" id="FQVK01000004">
    <property type="protein sequence ID" value="SHE54697.1"/>
    <property type="molecule type" value="Genomic_DNA"/>
</dbReference>
<dbReference type="Proteomes" id="UP000325134">
    <property type="component" value="Unassembled WGS sequence"/>
</dbReference>
<accession>A0A1M4UDM2</accession>
<dbReference type="GO" id="GO:0003677">
    <property type="term" value="F:DNA binding"/>
    <property type="evidence" value="ECO:0007669"/>
    <property type="project" value="InterPro"/>
</dbReference>
<keyword evidence="2" id="KW-1185">Reference proteome</keyword>
<dbReference type="InterPro" id="IPR011010">
    <property type="entry name" value="DNA_brk_join_enz"/>
</dbReference>
<sequence length="230" mass="25935">MGTIVERKSKSGIKYRAQVIKKDNGRIVFSKSATFPRKTTATAWIRRIEKEFNAGKLVSHQVRTKVQELIDQVIATQRKEMGKTKSQVLNTIKLFDVADLEVTSLRPSDLVEFAIQVAEGEHGSAARSPATTSNYMSHLAGCLRLARPAFDVPFDKRVIEEARETTTSLGITGKSKKRTRRPSIAELDALMESFVRRETRDTRAIPMSKIVPFAIFSARRQAEISRILWD</sequence>
<dbReference type="RefSeq" id="WP_149774780.1">
    <property type="nucleotide sequence ID" value="NZ_FQVK01000004.1"/>
</dbReference>
<dbReference type="SUPFAM" id="SSF56349">
    <property type="entry name" value="DNA breaking-rejoining enzymes"/>
    <property type="match status" value="1"/>
</dbReference>
<protein>
    <recommendedName>
        <fullName evidence="3">Core-binding (CB) domain-containing protein</fullName>
    </recommendedName>
</protein>
<gene>
    <name evidence="1" type="ORF">SAMN05444279_1043</name>
</gene>
<organism evidence="1 2">
    <name type="scientific">Ruegeria intermedia</name>
    <dbReference type="NCBI Taxonomy" id="996115"/>
    <lineage>
        <taxon>Bacteria</taxon>
        <taxon>Pseudomonadati</taxon>
        <taxon>Pseudomonadota</taxon>
        <taxon>Alphaproteobacteria</taxon>
        <taxon>Rhodobacterales</taxon>
        <taxon>Roseobacteraceae</taxon>
        <taxon>Ruegeria</taxon>
    </lineage>
</organism>
<name>A0A1M4UDM2_9RHOB</name>
<dbReference type="AlphaFoldDB" id="A0A1M4UDM2"/>
<proteinExistence type="predicted"/>
<evidence type="ECO:0008006" key="3">
    <source>
        <dbReference type="Google" id="ProtNLM"/>
    </source>
</evidence>